<organism evidence="1 2">
    <name type="scientific">Candidatus Nealsonbacteria bacterium CG01_land_8_20_14_3_00_12</name>
    <dbReference type="NCBI Taxonomy" id="1974697"/>
    <lineage>
        <taxon>Bacteria</taxon>
        <taxon>Candidatus Nealsoniibacteriota</taxon>
    </lineage>
</organism>
<reference evidence="2" key="1">
    <citation type="submission" date="2017-09" db="EMBL/GenBank/DDBJ databases">
        <title>Depth-based differentiation of microbial function through sediment-hosted aquifers and enrichment of novel symbionts in the deep terrestrial subsurface.</title>
        <authorList>
            <person name="Probst A.J."/>
            <person name="Ladd B."/>
            <person name="Jarett J.K."/>
            <person name="Geller-Mcgrath D.E."/>
            <person name="Sieber C.M.K."/>
            <person name="Emerson J.B."/>
            <person name="Anantharaman K."/>
            <person name="Thomas B.C."/>
            <person name="Malmstrom R."/>
            <person name="Stieglmeier M."/>
            <person name="Klingl A."/>
            <person name="Woyke T."/>
            <person name="Ryan C.M."/>
            <person name="Banfield J.F."/>
        </authorList>
    </citation>
    <scope>NUCLEOTIDE SEQUENCE [LARGE SCALE GENOMIC DNA]</scope>
</reference>
<dbReference type="EMBL" id="PETJ01000041">
    <property type="protein sequence ID" value="PIV65050.1"/>
    <property type="molecule type" value="Genomic_DNA"/>
</dbReference>
<name>A0A2M7EBB5_9BACT</name>
<dbReference type="CDD" id="cd00865">
    <property type="entry name" value="PEBP_bact_arch"/>
    <property type="match status" value="1"/>
</dbReference>
<sequence>MKISSSVFENNSKIPSKYTCDGEDINPPLEIKGIPGGTKSLVLIIDDPDAPTGTFLHWLVFNISPDVSLIEENSLPEAAIQGKNGFGKENYGGPCPPLGEHRYFFKIYALDKKLDLPSGSKLKEVEKEMEGRILDQSQLIGLYKRK</sequence>
<dbReference type="InterPro" id="IPR036610">
    <property type="entry name" value="PEBP-like_sf"/>
</dbReference>
<accession>A0A2M7EBB5</accession>
<dbReference type="NCBIfam" id="TIGR00481">
    <property type="entry name" value="YbhB/YbcL family Raf kinase inhibitor-like protein"/>
    <property type="match status" value="1"/>
</dbReference>
<dbReference type="SUPFAM" id="SSF49777">
    <property type="entry name" value="PEBP-like"/>
    <property type="match status" value="1"/>
</dbReference>
<comment type="caution">
    <text evidence="1">The sequence shown here is derived from an EMBL/GenBank/DDBJ whole genome shotgun (WGS) entry which is preliminary data.</text>
</comment>
<evidence type="ECO:0000313" key="2">
    <source>
        <dbReference type="Proteomes" id="UP000230766"/>
    </source>
</evidence>
<dbReference type="PANTHER" id="PTHR30289">
    <property type="entry name" value="UNCHARACTERIZED PROTEIN YBCL-RELATED"/>
    <property type="match status" value="1"/>
</dbReference>
<gene>
    <name evidence="1" type="ORF">COS09_01595</name>
</gene>
<protein>
    <submittedName>
        <fullName evidence="1">YbhB/YbcL family Raf kinase inhibitor-like protein</fullName>
    </submittedName>
</protein>
<dbReference type="AlphaFoldDB" id="A0A2M7EBB5"/>
<dbReference type="InterPro" id="IPR008914">
    <property type="entry name" value="PEBP"/>
</dbReference>
<dbReference type="Proteomes" id="UP000230766">
    <property type="component" value="Unassembled WGS sequence"/>
</dbReference>
<dbReference type="InterPro" id="IPR005247">
    <property type="entry name" value="YbhB_YbcL/LppC-like"/>
</dbReference>
<dbReference type="Pfam" id="PF01161">
    <property type="entry name" value="PBP"/>
    <property type="match status" value="1"/>
</dbReference>
<proteinExistence type="predicted"/>
<dbReference type="PANTHER" id="PTHR30289:SF1">
    <property type="entry name" value="PEBP (PHOSPHATIDYLETHANOLAMINE-BINDING PROTEIN) FAMILY PROTEIN"/>
    <property type="match status" value="1"/>
</dbReference>
<dbReference type="Gene3D" id="3.90.280.10">
    <property type="entry name" value="PEBP-like"/>
    <property type="match status" value="1"/>
</dbReference>
<evidence type="ECO:0000313" key="1">
    <source>
        <dbReference type="EMBL" id="PIV65050.1"/>
    </source>
</evidence>